<dbReference type="Pfam" id="PF00027">
    <property type="entry name" value="cNMP_binding"/>
    <property type="match status" value="1"/>
</dbReference>
<keyword evidence="1" id="KW-0805">Transcription regulation</keyword>
<keyword evidence="6" id="KW-1185">Reference proteome</keyword>
<name>A0A1T4P5V0_9FUSO</name>
<evidence type="ECO:0000259" key="4">
    <source>
        <dbReference type="PROSITE" id="PS50042"/>
    </source>
</evidence>
<dbReference type="PROSITE" id="PS50042">
    <property type="entry name" value="CNMP_BINDING_3"/>
    <property type="match status" value="1"/>
</dbReference>
<dbReference type="SMART" id="SM00100">
    <property type="entry name" value="cNMP"/>
    <property type="match status" value="1"/>
</dbReference>
<gene>
    <name evidence="5" type="ORF">SAMN02745174_01790</name>
</gene>
<keyword evidence="3" id="KW-0804">Transcription</keyword>
<dbReference type="InterPro" id="IPR014710">
    <property type="entry name" value="RmlC-like_jellyroll"/>
</dbReference>
<keyword evidence="2" id="KW-0238">DNA-binding</keyword>
<dbReference type="SUPFAM" id="SSF51206">
    <property type="entry name" value="cAMP-binding domain-like"/>
    <property type="match status" value="1"/>
</dbReference>
<reference evidence="5 6" key="1">
    <citation type="submission" date="2017-02" db="EMBL/GenBank/DDBJ databases">
        <authorList>
            <person name="Peterson S.W."/>
        </authorList>
    </citation>
    <scope>NUCLEOTIDE SEQUENCE [LARGE SCALE GENOMIC DNA]</scope>
    <source>
        <strain evidence="5 6">ATCC 700028</strain>
    </source>
</reference>
<dbReference type="AlphaFoldDB" id="A0A1T4P5V0"/>
<protein>
    <submittedName>
        <fullName evidence="5">cAMP-binding domain of CRP or a regulatory subunit of cAMP-dependent protein kinases</fullName>
    </submittedName>
</protein>
<evidence type="ECO:0000256" key="1">
    <source>
        <dbReference type="ARBA" id="ARBA00023015"/>
    </source>
</evidence>
<evidence type="ECO:0000256" key="3">
    <source>
        <dbReference type="ARBA" id="ARBA00023163"/>
    </source>
</evidence>
<dbReference type="Gene3D" id="2.60.120.10">
    <property type="entry name" value="Jelly Rolls"/>
    <property type="match status" value="1"/>
</dbReference>
<evidence type="ECO:0000313" key="6">
    <source>
        <dbReference type="Proteomes" id="UP000191153"/>
    </source>
</evidence>
<dbReference type="CDD" id="cd00038">
    <property type="entry name" value="CAP_ED"/>
    <property type="match status" value="1"/>
</dbReference>
<dbReference type="GO" id="GO:0006355">
    <property type="term" value="P:regulation of DNA-templated transcription"/>
    <property type="evidence" value="ECO:0007669"/>
    <property type="project" value="InterPro"/>
</dbReference>
<dbReference type="InterPro" id="IPR000595">
    <property type="entry name" value="cNMP-bd_dom"/>
</dbReference>
<keyword evidence="5" id="KW-0418">Kinase</keyword>
<keyword evidence="5" id="KW-0808">Transferase</keyword>
<proteinExistence type="predicted"/>
<dbReference type="InterPro" id="IPR012318">
    <property type="entry name" value="HTH_CRP"/>
</dbReference>
<dbReference type="Proteomes" id="UP000191153">
    <property type="component" value="Unassembled WGS sequence"/>
</dbReference>
<dbReference type="EMBL" id="FUWX01000013">
    <property type="protein sequence ID" value="SJZ86945.1"/>
    <property type="molecule type" value="Genomic_DNA"/>
</dbReference>
<accession>A0A1T4P5V0</accession>
<dbReference type="OrthoDB" id="3176638at2"/>
<organism evidence="5 6">
    <name type="scientific">Cetobacterium ceti</name>
    <dbReference type="NCBI Taxonomy" id="180163"/>
    <lineage>
        <taxon>Bacteria</taxon>
        <taxon>Fusobacteriati</taxon>
        <taxon>Fusobacteriota</taxon>
        <taxon>Fusobacteriia</taxon>
        <taxon>Fusobacteriales</taxon>
        <taxon>Fusobacteriaceae</taxon>
        <taxon>Cetobacterium</taxon>
    </lineage>
</organism>
<evidence type="ECO:0000256" key="2">
    <source>
        <dbReference type="ARBA" id="ARBA00023125"/>
    </source>
</evidence>
<feature type="domain" description="Cyclic nucleotide-binding" evidence="4">
    <location>
        <begin position="13"/>
        <end position="136"/>
    </location>
</feature>
<sequence length="221" mass="25631">MKEIIAVLKNTFLFENIKNEEIREILDQYGYFLEEYKSTDIIKFRGDEIDGVYIIIQGTVKTEMLKSSGEVTPVEILNKGDILASAFIFGNKKFFPVDIIAKNNVIILKIDKKPLVKLFQNNLTILNNFLNSISNKAQFLSKKVWDNFNNKTIEEKLNSYIKENMKGSFITLKVSIKELAEQFQVTRPSLSRALGNYVKDGILEKIDRYKYKILNEDYFIS</sequence>
<dbReference type="InterPro" id="IPR036390">
    <property type="entry name" value="WH_DNA-bd_sf"/>
</dbReference>
<evidence type="ECO:0000313" key="5">
    <source>
        <dbReference type="EMBL" id="SJZ86945.1"/>
    </source>
</evidence>
<dbReference type="GO" id="GO:0016301">
    <property type="term" value="F:kinase activity"/>
    <property type="evidence" value="ECO:0007669"/>
    <property type="project" value="UniProtKB-KW"/>
</dbReference>
<dbReference type="InterPro" id="IPR018490">
    <property type="entry name" value="cNMP-bd_dom_sf"/>
</dbReference>
<dbReference type="STRING" id="180163.SAMN02745174_01790"/>
<dbReference type="SUPFAM" id="SSF46785">
    <property type="entry name" value="Winged helix' DNA-binding domain"/>
    <property type="match status" value="1"/>
</dbReference>
<dbReference type="Pfam" id="PF13545">
    <property type="entry name" value="HTH_Crp_2"/>
    <property type="match status" value="1"/>
</dbReference>
<dbReference type="RefSeq" id="WP_078694253.1">
    <property type="nucleotide sequence ID" value="NZ_FUWX01000013.1"/>
</dbReference>
<dbReference type="GO" id="GO:0003677">
    <property type="term" value="F:DNA binding"/>
    <property type="evidence" value="ECO:0007669"/>
    <property type="project" value="UniProtKB-KW"/>
</dbReference>